<proteinExistence type="predicted"/>
<dbReference type="EMBL" id="FOAW01000010">
    <property type="protein sequence ID" value="SEL54454.1"/>
    <property type="molecule type" value="Genomic_DNA"/>
</dbReference>
<evidence type="ECO:0000313" key="2">
    <source>
        <dbReference type="Proteomes" id="UP000198677"/>
    </source>
</evidence>
<sequence length="435" mass="47454">MASPTLGRVDWANVEAAVRDQIVAFVRRMRVEHADDRIYGAAVHEFYAEAGGVIAWPTIGVASEESLASVATDRHDADALRWSPADWPWQLDPGEAEDGWAGRVEAAATADGGKRWHAVHDRFERAVARACKAARRTLVDEGVVDREFVAVAMDKAWELIPLSLTRTQVRRHFPELDEEQRAIDRLTVLPPEQRVIELIAIADSPTPAPPGAERARAWLRELGPETVPAILGHLPAARETWPWAKLLGELGTPTTEVIAELDAIVDNRRLGEPDRAWAAAALSRLGRMDLVTARLDRLPTEVAVRGLTAPYTSFRDVGVHEPLDYGPLEAALAEYPALHGAVCDRLAPGSGYCTIDTDEAEAAFAGLASPWAGVRRHAVFVLADLPLAQDQRERYDAELHRLATDPETLVRDAIAVARRWAVSPGADDAAGAGCR</sequence>
<accession>A0A1H7R3F6</accession>
<dbReference type="Proteomes" id="UP000198677">
    <property type="component" value="Unassembled WGS sequence"/>
</dbReference>
<protein>
    <recommendedName>
        <fullName evidence="3">DUF4303 domain-containing protein</fullName>
    </recommendedName>
</protein>
<keyword evidence="2" id="KW-1185">Reference proteome</keyword>
<evidence type="ECO:0008006" key="3">
    <source>
        <dbReference type="Google" id="ProtNLM"/>
    </source>
</evidence>
<gene>
    <name evidence="1" type="ORF">SAMN05444583_110122</name>
</gene>
<organism evidence="1 2">
    <name type="scientific">Rhodococcus maanshanensis</name>
    <dbReference type="NCBI Taxonomy" id="183556"/>
    <lineage>
        <taxon>Bacteria</taxon>
        <taxon>Bacillati</taxon>
        <taxon>Actinomycetota</taxon>
        <taxon>Actinomycetes</taxon>
        <taxon>Mycobacteriales</taxon>
        <taxon>Nocardiaceae</taxon>
        <taxon>Rhodococcus</taxon>
    </lineage>
</organism>
<dbReference type="AlphaFoldDB" id="A0A1H7R3F6"/>
<name>A0A1H7R3F6_9NOCA</name>
<evidence type="ECO:0000313" key="1">
    <source>
        <dbReference type="EMBL" id="SEL54454.1"/>
    </source>
</evidence>
<reference evidence="2" key="1">
    <citation type="submission" date="2016-10" db="EMBL/GenBank/DDBJ databases">
        <authorList>
            <person name="Varghese N."/>
            <person name="Submissions S."/>
        </authorList>
    </citation>
    <scope>NUCLEOTIDE SEQUENCE [LARGE SCALE GENOMIC DNA]</scope>
    <source>
        <strain evidence="2">DSM 44675</strain>
    </source>
</reference>